<protein>
    <submittedName>
        <fullName evidence="1">Uncharacterized protein</fullName>
    </submittedName>
</protein>
<reference evidence="1 2" key="1">
    <citation type="submission" date="2007-01" db="EMBL/GenBank/DDBJ databases">
        <authorList>
            <person name="Haygood M."/>
            <person name="Podell S."/>
            <person name="Anderson C."/>
            <person name="Hopkinson B."/>
            <person name="Roe K."/>
            <person name="Barbeau K."/>
            <person name="Gaasterland T."/>
            <person name="Ferriera S."/>
            <person name="Johnson J."/>
            <person name="Kravitz S."/>
            <person name="Beeson K."/>
            <person name="Sutton G."/>
            <person name="Rogers Y.-H."/>
            <person name="Friedman R."/>
            <person name="Frazier M."/>
            <person name="Venter J.C."/>
        </authorList>
    </citation>
    <scope>NUCLEOTIDE SEQUENCE [LARGE SCALE GENOMIC DNA]</scope>
    <source>
        <strain evidence="1 2">ATCC 23134</strain>
    </source>
</reference>
<dbReference type="AlphaFoldDB" id="A1ZFF4"/>
<sequence>MKRIFPVFPQKLSLTLVLVTFMALPTLGQRKLQQSRHTRIQMSGVILHKDWTKSTQSYCAHKSDYLVIRTDKGKEIVLQGHGKNVKGKKMLAFAGKKVAIDGYIKIKNIKPDPNQISQRPVSYHPITGKKSESFSCKVFVVQNIRLK</sequence>
<gene>
    <name evidence="1" type="ORF">M23134_01052</name>
</gene>
<keyword evidence="2" id="KW-1185">Reference proteome</keyword>
<dbReference type="RefSeq" id="WP_002694423.1">
    <property type="nucleotide sequence ID" value="NZ_AAWS01000005.1"/>
</dbReference>
<evidence type="ECO:0000313" key="1">
    <source>
        <dbReference type="EMBL" id="EAY30728.1"/>
    </source>
</evidence>
<organism evidence="1 2">
    <name type="scientific">Microscilla marina ATCC 23134</name>
    <dbReference type="NCBI Taxonomy" id="313606"/>
    <lineage>
        <taxon>Bacteria</taxon>
        <taxon>Pseudomonadati</taxon>
        <taxon>Bacteroidota</taxon>
        <taxon>Cytophagia</taxon>
        <taxon>Cytophagales</taxon>
        <taxon>Microscillaceae</taxon>
        <taxon>Microscilla</taxon>
    </lineage>
</organism>
<comment type="caution">
    <text evidence="1">The sequence shown here is derived from an EMBL/GenBank/DDBJ whole genome shotgun (WGS) entry which is preliminary data.</text>
</comment>
<evidence type="ECO:0000313" key="2">
    <source>
        <dbReference type="Proteomes" id="UP000004095"/>
    </source>
</evidence>
<name>A1ZFF4_MICM2</name>
<dbReference type="Proteomes" id="UP000004095">
    <property type="component" value="Unassembled WGS sequence"/>
</dbReference>
<dbReference type="EMBL" id="AAWS01000005">
    <property type="protein sequence ID" value="EAY30728.1"/>
    <property type="molecule type" value="Genomic_DNA"/>
</dbReference>
<accession>A1ZFF4</accession>
<dbReference type="OrthoDB" id="983119at2"/>
<proteinExistence type="predicted"/>